<dbReference type="HAMAP" id="MF_01902">
    <property type="entry name" value="DNApol_error_prone"/>
    <property type="match status" value="1"/>
</dbReference>
<evidence type="ECO:0000313" key="19">
    <source>
        <dbReference type="Proteomes" id="UP000263993"/>
    </source>
</evidence>
<evidence type="ECO:0000256" key="5">
    <source>
        <dbReference type="ARBA" id="ARBA00022490"/>
    </source>
</evidence>
<reference evidence="19" key="1">
    <citation type="submission" date="2018-08" db="EMBL/GenBank/DDBJ databases">
        <authorList>
            <person name="Kim S.-J."/>
            <person name="Jung G.-Y."/>
        </authorList>
    </citation>
    <scope>NUCLEOTIDE SEQUENCE [LARGE SCALE GENOMIC DNA]</scope>
    <source>
        <strain evidence="19">GY_H</strain>
    </source>
</reference>
<evidence type="ECO:0000256" key="4">
    <source>
        <dbReference type="ARBA" id="ARBA00017273"/>
    </source>
</evidence>
<evidence type="ECO:0000256" key="2">
    <source>
        <dbReference type="ARBA" id="ARBA00007391"/>
    </source>
</evidence>
<keyword evidence="10 13" id="KW-0239">DNA-directed DNA polymerase</keyword>
<dbReference type="InterPro" id="IPR004365">
    <property type="entry name" value="NA-bd_OB_tRNA"/>
</dbReference>
<comment type="catalytic activity">
    <reaction evidence="12 13">
        <text>DNA(n) + a 2'-deoxyribonucleoside 5'-triphosphate = DNA(n+1) + diphosphate</text>
        <dbReference type="Rhea" id="RHEA:22508"/>
        <dbReference type="Rhea" id="RHEA-COMP:17339"/>
        <dbReference type="Rhea" id="RHEA-COMP:17340"/>
        <dbReference type="ChEBI" id="CHEBI:33019"/>
        <dbReference type="ChEBI" id="CHEBI:61560"/>
        <dbReference type="ChEBI" id="CHEBI:173112"/>
        <dbReference type="EC" id="2.7.7.7"/>
    </reaction>
</comment>
<dbReference type="GO" id="GO:0005737">
    <property type="term" value="C:cytoplasm"/>
    <property type="evidence" value="ECO:0007669"/>
    <property type="project" value="UniProtKB-SubCell"/>
</dbReference>
<dbReference type="EMBL" id="QRGO01000001">
    <property type="protein sequence ID" value="RDV03306.1"/>
    <property type="molecule type" value="Genomic_DNA"/>
</dbReference>
<evidence type="ECO:0000256" key="11">
    <source>
        <dbReference type="ARBA" id="ARBA00023204"/>
    </source>
</evidence>
<organism evidence="18 19">
    <name type="scientific">Undibacter mobilis</name>
    <dbReference type="NCBI Taxonomy" id="2292256"/>
    <lineage>
        <taxon>Bacteria</taxon>
        <taxon>Pseudomonadati</taxon>
        <taxon>Pseudomonadota</taxon>
        <taxon>Alphaproteobacteria</taxon>
        <taxon>Hyphomicrobiales</taxon>
        <taxon>Nitrobacteraceae</taxon>
        <taxon>Undibacter</taxon>
    </lineage>
</organism>
<dbReference type="CDD" id="cd04485">
    <property type="entry name" value="DnaE_OBF"/>
    <property type="match status" value="1"/>
</dbReference>
<feature type="domain" description="OB" evidence="14">
    <location>
        <begin position="1002"/>
        <end position="1076"/>
    </location>
</feature>
<dbReference type="GO" id="GO:0003676">
    <property type="term" value="F:nucleic acid binding"/>
    <property type="evidence" value="ECO:0007669"/>
    <property type="project" value="InterPro"/>
</dbReference>
<dbReference type="InterPro" id="IPR011708">
    <property type="entry name" value="DNA_pol3_alpha_NTPase_dom"/>
</dbReference>
<dbReference type="PANTHER" id="PTHR32294:SF4">
    <property type="entry name" value="ERROR-PRONE DNA POLYMERASE"/>
    <property type="match status" value="1"/>
</dbReference>
<evidence type="ECO:0000313" key="18">
    <source>
        <dbReference type="EMBL" id="RDV03306.1"/>
    </source>
</evidence>
<evidence type="ECO:0000256" key="8">
    <source>
        <dbReference type="ARBA" id="ARBA00022705"/>
    </source>
</evidence>
<comment type="caution">
    <text evidence="18">The sequence shown here is derived from an EMBL/GenBank/DDBJ whole genome shotgun (WGS) entry which is preliminary data.</text>
</comment>
<dbReference type="GO" id="GO:0003887">
    <property type="term" value="F:DNA-directed DNA polymerase activity"/>
    <property type="evidence" value="ECO:0007669"/>
    <property type="project" value="UniProtKB-UniRule"/>
</dbReference>
<dbReference type="PANTHER" id="PTHR32294">
    <property type="entry name" value="DNA POLYMERASE III SUBUNIT ALPHA"/>
    <property type="match status" value="1"/>
</dbReference>
<dbReference type="InterPro" id="IPR029460">
    <property type="entry name" value="DNAPol_HHH"/>
</dbReference>
<feature type="domain" description="DNA polymerase III alpha subunit finger" evidence="17">
    <location>
        <begin position="530"/>
        <end position="700"/>
    </location>
</feature>
<keyword evidence="6 13" id="KW-0808">Transferase</keyword>
<dbReference type="Pfam" id="PF07733">
    <property type="entry name" value="DNA_pol3_alpha"/>
    <property type="match status" value="1"/>
</dbReference>
<keyword evidence="9 13" id="KW-0227">DNA damage</keyword>
<evidence type="ECO:0000256" key="10">
    <source>
        <dbReference type="ARBA" id="ARBA00022932"/>
    </source>
</evidence>
<evidence type="ECO:0000256" key="9">
    <source>
        <dbReference type="ARBA" id="ARBA00022763"/>
    </source>
</evidence>
<comment type="function">
    <text evidence="13">DNA polymerase involved in damage-induced mutagenesis and translesion synthesis (TLS). It is not the major replicative DNA polymerase.</text>
</comment>
<keyword evidence="8 13" id="KW-0235">DNA replication</keyword>
<dbReference type="Gene3D" id="3.20.20.140">
    <property type="entry name" value="Metal-dependent hydrolases"/>
    <property type="match status" value="1"/>
</dbReference>
<evidence type="ECO:0000256" key="1">
    <source>
        <dbReference type="ARBA" id="ARBA00004496"/>
    </source>
</evidence>
<sequence>MRYVEFATATNFSFLRGASHPEELMLQAQTLELSGIGVCDRNTVSGVVRAHLAKREQKLSLAYHPGARLVFSDGTPDILVYPRDRAAWGRLTRLLTVGNLRAKKGDCILTLDDLVAHAFGLELVVMPDTNAKETIAALRPLAPGRVRLAATMLYRGQDRARLMRLKALAQDTQVPLIAINDVHYHHPDRRPLADALTCIRDKVTIDRAGRRLAVNAERFLKAPTEMARLFRDAPEAIEETMRLSKTLTFSLDELKYEYPDETMVGFPDAQSALAHLVHEEAVRTRYPQGIPNKVKALLDHELQLIAEKKYAPYFLTVYDIVRQARSLNILCQGRGSAANSTVCYCLGITEVDPNENNLLFERFISTERHEPPDIDVDFEHERREEVIQYIYGKYGSDRAGIAGTVICYRGRSAIREVGKAFGLSEDTIGALSSSIWGGGGGNVSEASVKRTGLDPDSFRMKQVAALAQEISGFPRHLSQHVGGFVITRSRLDEVVPIGNGAMDERTFVEWDKDDLDALGILKVDVLGLGMLSCIRKAFDLMEKHYPEATPPGKRLATIPSKDEALYRMLGRADSLGVFQVESRAQMSMLPRLRPKEFYDLVIEVAIVRPGPIQGDMVHPYLRRRESKEKIVYPSKELEDILSRTLGVPLFQEQAMSIAIVAGGFTPGEADNLRRAMATFKRTGTIGTFRDKMIKGMLAKGYERGFAERCFSQIEGFGEYGFPESHAASFALLVYASAWLKCHYPDVFAAALLNAQPMGFYASSQIVRDAREHGVEVRAPDINHSDWDSTLEPGTWDDSRLHDLHKDMRSDIRTARAVRLGLREIKGMSENDAELIAAKRGAIAYDSVRDLWLRTGLHTRMLERLADADAFSSLGLTRRDALWAAKALGRVGDQNDDLPLFAARAANSAAISYASGVSGTALAKAGSSAFAGDDGDRNDLRHFREPDIALPPMPLGEEVVNDYRFLRLSLRAHPAEFLRADLSARNIVGNDALRALRTGARATISGLVTCRQRPGSAKGVVFMTLEDETSVANVIVWPKMFERVRPIVLGARYVSVTGRVQSESGVIHVVADEIEDLTFLLARLAEQGADIDSLVRADEVRRPVQEMREAHRNGGRESSLERLIREMPELAADLGVHAPGSAHIPLRSASARKAR</sequence>
<evidence type="ECO:0000256" key="3">
    <source>
        <dbReference type="ARBA" id="ARBA00012417"/>
    </source>
</evidence>
<evidence type="ECO:0000259" key="16">
    <source>
        <dbReference type="Pfam" id="PF14579"/>
    </source>
</evidence>
<dbReference type="Pfam" id="PF17657">
    <property type="entry name" value="DNA_pol3_finger"/>
    <property type="match status" value="1"/>
</dbReference>
<comment type="subcellular location">
    <subcellularLocation>
        <location evidence="1 13">Cytoplasm</location>
    </subcellularLocation>
</comment>
<name>A0A371B6T2_9BRAD</name>
<evidence type="ECO:0000259" key="15">
    <source>
        <dbReference type="Pfam" id="PF07733"/>
    </source>
</evidence>
<dbReference type="GO" id="GO:0008408">
    <property type="term" value="F:3'-5' exonuclease activity"/>
    <property type="evidence" value="ECO:0007669"/>
    <property type="project" value="InterPro"/>
</dbReference>
<dbReference type="AlphaFoldDB" id="A0A371B6T2"/>
<dbReference type="GO" id="GO:0006281">
    <property type="term" value="P:DNA repair"/>
    <property type="evidence" value="ECO:0007669"/>
    <property type="project" value="UniProtKB-UniRule"/>
</dbReference>
<dbReference type="NCBIfam" id="NF004225">
    <property type="entry name" value="PRK05672.1"/>
    <property type="match status" value="1"/>
</dbReference>
<dbReference type="Pfam" id="PF14579">
    <property type="entry name" value="HHH_6"/>
    <property type="match status" value="1"/>
</dbReference>
<dbReference type="OrthoDB" id="9803237at2"/>
<proteinExistence type="inferred from homology"/>
<dbReference type="RefSeq" id="WP_115515332.1">
    <property type="nucleotide sequence ID" value="NZ_QRGO01000001.1"/>
</dbReference>
<accession>A0A371B6T2</accession>
<dbReference type="CDD" id="cd07434">
    <property type="entry name" value="PHP_PolIIIA_DnaE2"/>
    <property type="match status" value="1"/>
</dbReference>
<dbReference type="EC" id="2.7.7.7" evidence="3 13"/>
<keyword evidence="5 13" id="KW-0963">Cytoplasm</keyword>
<dbReference type="InterPro" id="IPR023073">
    <property type="entry name" value="DnaE2"/>
</dbReference>
<keyword evidence="19" id="KW-1185">Reference proteome</keyword>
<protein>
    <recommendedName>
        <fullName evidence="4 13">Error-prone DNA polymerase</fullName>
        <ecNumber evidence="3 13">2.7.7.7</ecNumber>
    </recommendedName>
</protein>
<feature type="domain" description="Bacterial DNA polymerase III alpha subunit NTPase" evidence="15">
    <location>
        <begin position="274"/>
        <end position="527"/>
    </location>
</feature>
<feature type="domain" description="DNA polymerase helix-hairpin-helix motif" evidence="16">
    <location>
        <begin position="773"/>
        <end position="879"/>
    </location>
</feature>
<dbReference type="Proteomes" id="UP000263993">
    <property type="component" value="Unassembled WGS sequence"/>
</dbReference>
<keyword evidence="7 13" id="KW-0548">Nucleotidyltransferase</keyword>
<evidence type="ECO:0000256" key="6">
    <source>
        <dbReference type="ARBA" id="ARBA00022679"/>
    </source>
</evidence>
<keyword evidence="11 13" id="KW-0234">DNA repair</keyword>
<dbReference type="Gene3D" id="1.10.150.870">
    <property type="match status" value="1"/>
</dbReference>
<dbReference type="InterPro" id="IPR040982">
    <property type="entry name" value="DNA_pol3_finger"/>
</dbReference>
<comment type="similarity">
    <text evidence="2 13">Belongs to the DNA polymerase type-C family. DnaE2 subfamily.</text>
</comment>
<gene>
    <name evidence="18" type="primary">dnaE</name>
    <name evidence="13" type="synonym">dnaE2</name>
    <name evidence="18" type="ORF">DXH78_01105</name>
</gene>
<evidence type="ECO:0000259" key="17">
    <source>
        <dbReference type="Pfam" id="PF17657"/>
    </source>
</evidence>
<dbReference type="InterPro" id="IPR004805">
    <property type="entry name" value="DnaE2/DnaE/PolC"/>
</dbReference>
<evidence type="ECO:0000256" key="12">
    <source>
        <dbReference type="ARBA" id="ARBA00049244"/>
    </source>
</evidence>
<evidence type="ECO:0000256" key="7">
    <source>
        <dbReference type="ARBA" id="ARBA00022695"/>
    </source>
</evidence>
<dbReference type="Pfam" id="PF01336">
    <property type="entry name" value="tRNA_anti-codon"/>
    <property type="match status" value="1"/>
</dbReference>
<dbReference type="GO" id="GO:0006260">
    <property type="term" value="P:DNA replication"/>
    <property type="evidence" value="ECO:0007669"/>
    <property type="project" value="UniProtKB-KW"/>
</dbReference>
<evidence type="ECO:0000259" key="14">
    <source>
        <dbReference type="Pfam" id="PF01336"/>
    </source>
</evidence>
<evidence type="ECO:0000256" key="13">
    <source>
        <dbReference type="HAMAP-Rule" id="MF_01902"/>
    </source>
</evidence>
<dbReference type="NCBIfam" id="TIGR00594">
    <property type="entry name" value="polc"/>
    <property type="match status" value="1"/>
</dbReference>